<organism evidence="5 6">
    <name type="scientific">Papaver nudicaule</name>
    <name type="common">Iceland poppy</name>
    <dbReference type="NCBI Taxonomy" id="74823"/>
    <lineage>
        <taxon>Eukaryota</taxon>
        <taxon>Viridiplantae</taxon>
        <taxon>Streptophyta</taxon>
        <taxon>Embryophyta</taxon>
        <taxon>Tracheophyta</taxon>
        <taxon>Spermatophyta</taxon>
        <taxon>Magnoliopsida</taxon>
        <taxon>Ranunculales</taxon>
        <taxon>Papaveraceae</taxon>
        <taxon>Papaveroideae</taxon>
        <taxon>Papaver</taxon>
    </lineage>
</organism>
<comment type="caution">
    <text evidence="5">The sequence shown here is derived from an EMBL/GenBank/DDBJ whole genome shotgun (WGS) entry which is preliminary data.</text>
</comment>
<dbReference type="InterPro" id="IPR000608">
    <property type="entry name" value="UBC"/>
</dbReference>
<evidence type="ECO:0000256" key="2">
    <source>
        <dbReference type="ARBA" id="ARBA00022786"/>
    </source>
</evidence>
<dbReference type="SMART" id="SM00212">
    <property type="entry name" value="UBCc"/>
    <property type="match status" value="1"/>
</dbReference>
<dbReference type="PROSITE" id="PS50127">
    <property type="entry name" value="UBC_2"/>
    <property type="match status" value="1"/>
</dbReference>
<evidence type="ECO:0000313" key="6">
    <source>
        <dbReference type="Proteomes" id="UP001177140"/>
    </source>
</evidence>
<dbReference type="EMBL" id="JAJJMA010005582">
    <property type="protein sequence ID" value="MCL7021885.1"/>
    <property type="molecule type" value="Genomic_DNA"/>
</dbReference>
<feature type="domain" description="UBC core" evidence="4">
    <location>
        <begin position="1"/>
        <end position="161"/>
    </location>
</feature>
<protein>
    <recommendedName>
        <fullName evidence="4">UBC core domain-containing protein</fullName>
    </recommendedName>
</protein>
<dbReference type="AlphaFoldDB" id="A0AA41RQW7"/>
<evidence type="ECO:0000256" key="1">
    <source>
        <dbReference type="ARBA" id="ARBA00022679"/>
    </source>
</evidence>
<dbReference type="Pfam" id="PF00179">
    <property type="entry name" value="UQ_con"/>
    <property type="match status" value="1"/>
</dbReference>
<keyword evidence="3" id="KW-1133">Transmembrane helix</keyword>
<keyword evidence="3" id="KW-0472">Membrane</keyword>
<evidence type="ECO:0000256" key="3">
    <source>
        <dbReference type="SAM" id="Phobius"/>
    </source>
</evidence>
<keyword evidence="3" id="KW-0812">Transmembrane</keyword>
<keyword evidence="1" id="KW-0808">Transferase</keyword>
<accession>A0AA41RQW7</accession>
<sequence length="293" mass="33050">MQEWKILKMGLPDSIYVRVYDNNVARAVIMGGAGTPYQDGLFFFDIILPPDYPSKPPAVHCYYNSARSYLRGAGLDTHRIETRWSHYNWEKLLVGKWNPNASTLLDILVSIQLVFQTENPYFSNHGMNTNDAHIQEAIKNGYMLDEFFDCNERLFKANCVTMLATLTNPPKGFEAFVAQHFCDRAETVLTTCNPYKIKCGEYPRYETKMCKEYRESMANVYSLLLEAFKKNGSSLDGFVGVINLVDDDSGYAKRSTSCDEDTVLVLLLFGVIFICGLCGAIVGIVQAINGTLR</sequence>
<dbReference type="PANTHER" id="PTHR46116">
    <property type="entry name" value="(E3-INDEPENDENT) E2 UBIQUITIN-CONJUGATING ENZYME"/>
    <property type="match status" value="1"/>
</dbReference>
<dbReference type="SUPFAM" id="SSF54495">
    <property type="entry name" value="UBC-like"/>
    <property type="match status" value="1"/>
</dbReference>
<dbReference type="GO" id="GO:0061631">
    <property type="term" value="F:ubiquitin conjugating enzyme activity"/>
    <property type="evidence" value="ECO:0007669"/>
    <property type="project" value="TreeGrafter"/>
</dbReference>
<reference evidence="5" key="1">
    <citation type="submission" date="2022-03" db="EMBL/GenBank/DDBJ databases">
        <title>A functionally conserved STORR gene fusion in Papaver species that diverged 16.8 million years ago.</title>
        <authorList>
            <person name="Catania T."/>
        </authorList>
    </citation>
    <scope>NUCLEOTIDE SEQUENCE</scope>
    <source>
        <strain evidence="5">S-191538</strain>
    </source>
</reference>
<gene>
    <name evidence="5" type="ORF">MKW94_008798</name>
</gene>
<proteinExistence type="predicted"/>
<keyword evidence="2" id="KW-0833">Ubl conjugation pathway</keyword>
<dbReference type="Proteomes" id="UP001177140">
    <property type="component" value="Unassembled WGS sequence"/>
</dbReference>
<evidence type="ECO:0000259" key="4">
    <source>
        <dbReference type="PROSITE" id="PS50127"/>
    </source>
</evidence>
<keyword evidence="6" id="KW-1185">Reference proteome</keyword>
<dbReference type="InterPro" id="IPR016135">
    <property type="entry name" value="UBQ-conjugating_enzyme/RWD"/>
</dbReference>
<name>A0AA41RQW7_PAPNU</name>
<evidence type="ECO:0000313" key="5">
    <source>
        <dbReference type="EMBL" id="MCL7021885.1"/>
    </source>
</evidence>
<feature type="transmembrane region" description="Helical" evidence="3">
    <location>
        <begin position="263"/>
        <end position="288"/>
    </location>
</feature>
<dbReference type="PANTHER" id="PTHR46116:SF19">
    <property type="entry name" value="UBIQUITIN-CONJUGATING ENZYME FAMILY PROTEIN"/>
    <property type="match status" value="1"/>
</dbReference>
<dbReference type="Gene3D" id="3.10.110.10">
    <property type="entry name" value="Ubiquitin Conjugating Enzyme"/>
    <property type="match status" value="1"/>
</dbReference>